<evidence type="ECO:0000313" key="2">
    <source>
        <dbReference type="EMBL" id="QIK39569.1"/>
    </source>
</evidence>
<name>A0A6G7VHP4_9RHOB</name>
<dbReference type="Proteomes" id="UP000500791">
    <property type="component" value="Chromosome"/>
</dbReference>
<keyword evidence="1" id="KW-0812">Transmembrane</keyword>
<feature type="transmembrane region" description="Helical" evidence="1">
    <location>
        <begin position="58"/>
        <end position="75"/>
    </location>
</feature>
<proteinExistence type="predicted"/>
<dbReference type="EMBL" id="CP049811">
    <property type="protein sequence ID" value="QIK39569.1"/>
    <property type="molecule type" value="Genomic_DNA"/>
</dbReference>
<organism evidence="2 3">
    <name type="scientific">Pontivivens nitratireducens</name>
    <dbReference type="NCBI Taxonomy" id="2758038"/>
    <lineage>
        <taxon>Bacteria</taxon>
        <taxon>Pseudomonadati</taxon>
        <taxon>Pseudomonadota</taxon>
        <taxon>Alphaproteobacteria</taxon>
        <taxon>Rhodobacterales</taxon>
        <taxon>Paracoccaceae</taxon>
        <taxon>Pontivivens</taxon>
    </lineage>
</organism>
<gene>
    <name evidence="2" type="ORF">G8E03_01590</name>
</gene>
<keyword evidence="1" id="KW-1133">Transmembrane helix</keyword>
<evidence type="ECO:0000256" key="1">
    <source>
        <dbReference type="SAM" id="Phobius"/>
    </source>
</evidence>
<protein>
    <submittedName>
        <fullName evidence="2">Uncharacterized protein</fullName>
    </submittedName>
</protein>
<sequence length="143" mass="16073">MFTLLSLVCLLATSFLLANRRLGHSIDIKSSKPVASELMGYVLPYVVSFMGMDFSDTGRIFGFAIFLSWMFVLTFRSGQILMNPALIIFGYRLHEVEYCYVGSQGKLFTSTALHKGSGKFVLGLHKAQDLENMMVIKEQENID</sequence>
<reference evidence="2 3" key="1">
    <citation type="submission" date="2020-03" db="EMBL/GenBank/DDBJ databases">
        <title>Complete genome sequence of Monaibacterium sp. ALG8 with diverse plasmids.</title>
        <authorList>
            <person name="Sun C."/>
        </authorList>
    </citation>
    <scope>NUCLEOTIDE SEQUENCE [LARGE SCALE GENOMIC DNA]</scope>
    <source>
        <strain evidence="2 3">ALG8</strain>
    </source>
</reference>
<dbReference type="AlphaFoldDB" id="A0A6G7VHP4"/>
<evidence type="ECO:0000313" key="3">
    <source>
        <dbReference type="Proteomes" id="UP000500791"/>
    </source>
</evidence>
<keyword evidence="3" id="KW-1185">Reference proteome</keyword>
<dbReference type="KEGG" id="mon:G8E03_01590"/>
<accession>A0A6G7VHP4</accession>
<keyword evidence="1" id="KW-0472">Membrane</keyword>